<feature type="region of interest" description="Disordered" evidence="1">
    <location>
        <begin position="143"/>
        <end position="165"/>
    </location>
</feature>
<keyword evidence="3" id="KW-1185">Reference proteome</keyword>
<feature type="compositionally biased region" description="Pro residues" evidence="1">
    <location>
        <begin position="11"/>
        <end position="22"/>
    </location>
</feature>
<dbReference type="Proteomes" id="UP000054270">
    <property type="component" value="Unassembled WGS sequence"/>
</dbReference>
<feature type="region of interest" description="Disordered" evidence="1">
    <location>
        <begin position="1"/>
        <end position="81"/>
    </location>
</feature>
<dbReference type="AlphaFoldDB" id="A0A0D2KXS4"/>
<feature type="compositionally biased region" description="Low complexity" evidence="1">
    <location>
        <begin position="64"/>
        <end position="80"/>
    </location>
</feature>
<protein>
    <submittedName>
        <fullName evidence="2">Uncharacterized protein</fullName>
    </submittedName>
</protein>
<reference evidence="3" key="1">
    <citation type="submission" date="2014-04" db="EMBL/GenBank/DDBJ databases">
        <title>Evolutionary Origins and Diversification of the Mycorrhizal Mutualists.</title>
        <authorList>
            <consortium name="DOE Joint Genome Institute"/>
            <consortium name="Mycorrhizal Genomics Consortium"/>
            <person name="Kohler A."/>
            <person name="Kuo A."/>
            <person name="Nagy L.G."/>
            <person name="Floudas D."/>
            <person name="Copeland A."/>
            <person name="Barry K.W."/>
            <person name="Cichocki N."/>
            <person name="Veneault-Fourrey C."/>
            <person name="LaButti K."/>
            <person name="Lindquist E.A."/>
            <person name="Lipzen A."/>
            <person name="Lundell T."/>
            <person name="Morin E."/>
            <person name="Murat C."/>
            <person name="Riley R."/>
            <person name="Ohm R."/>
            <person name="Sun H."/>
            <person name="Tunlid A."/>
            <person name="Henrissat B."/>
            <person name="Grigoriev I.V."/>
            <person name="Hibbett D.S."/>
            <person name="Martin F."/>
        </authorList>
    </citation>
    <scope>NUCLEOTIDE SEQUENCE [LARGE SCALE GENOMIC DNA]</scope>
    <source>
        <strain evidence="3">FD-334 SS-4</strain>
    </source>
</reference>
<dbReference type="EMBL" id="KN817579">
    <property type="protein sequence ID" value="KJA19327.1"/>
    <property type="molecule type" value="Genomic_DNA"/>
</dbReference>
<evidence type="ECO:0000313" key="3">
    <source>
        <dbReference type="Proteomes" id="UP000054270"/>
    </source>
</evidence>
<evidence type="ECO:0000256" key="1">
    <source>
        <dbReference type="SAM" id="MobiDB-lite"/>
    </source>
</evidence>
<gene>
    <name evidence="2" type="ORF">HYPSUDRAFT_895509</name>
</gene>
<evidence type="ECO:0000313" key="2">
    <source>
        <dbReference type="EMBL" id="KJA19327.1"/>
    </source>
</evidence>
<accession>A0A0D2KXS4</accession>
<proteinExistence type="predicted"/>
<sequence length="247" mass="26369">MRRSHTHLAPLSPPSSPSPLPLSPLARARQQEDRIVVAPQAPRRTPNAFGSTLQGATPTSRGGPCAAASPSSVSPPSDSPLVRTAHSTVIATPRSLLASRAPPYFVPCSLPALRTASSCLCLALFPLRALHWPLCPSPTSRLAQPTVPSAPRRHPLPAARSPPSDPCSLPASYAPSSIHPLCPPPSSRLRERIPQQPTYLSLALPTPVCTRRRTPGRVLVPLLVHPIYIPSSCRRSAVLDTWIRAGY</sequence>
<feature type="compositionally biased region" description="Polar residues" evidence="1">
    <location>
        <begin position="48"/>
        <end position="60"/>
    </location>
</feature>
<organism evidence="2 3">
    <name type="scientific">Hypholoma sublateritium (strain FD-334 SS-4)</name>
    <dbReference type="NCBI Taxonomy" id="945553"/>
    <lineage>
        <taxon>Eukaryota</taxon>
        <taxon>Fungi</taxon>
        <taxon>Dikarya</taxon>
        <taxon>Basidiomycota</taxon>
        <taxon>Agaricomycotina</taxon>
        <taxon>Agaricomycetes</taxon>
        <taxon>Agaricomycetidae</taxon>
        <taxon>Agaricales</taxon>
        <taxon>Agaricineae</taxon>
        <taxon>Strophariaceae</taxon>
        <taxon>Hypholoma</taxon>
    </lineage>
</organism>
<name>A0A0D2KXS4_HYPSF</name>